<keyword evidence="6" id="KW-0408">Iron</keyword>
<dbReference type="PANTHER" id="PTHR32552">
    <property type="entry name" value="FERRICHROME IRON RECEPTOR-RELATED"/>
    <property type="match status" value="1"/>
</dbReference>
<evidence type="ECO:0000256" key="10">
    <source>
        <dbReference type="ARBA" id="ARBA00023237"/>
    </source>
</evidence>
<dbReference type="AlphaFoldDB" id="A0A2M9CWY1"/>
<keyword evidence="3 11" id="KW-1134">Transmembrane beta strand</keyword>
<sequence>MKKVLLFLTALLFSTVWAFGQQRTITGKVVDQNGNPIPYATVQIQGTNQGTTTDQQGNFTIEAPANAVLRISSLGYTPRNVQVGNQSSLTIQLSGSAAQLSELVVTALGIQREKRALGYSVQDVNSEQLTVNHPTNPLNELSGKVSGLQIISASGAPGSAVRVQLRGATSILGDNQPLFVIDGIPVDNSENLTANDGGGTAGVGEANRLLDLNPDDIESISVLKGPAAAALYGSQASNGAIIITTKKGGPLGRKTFHVTYSLAFTDDQVNKLPERQNKFAQGIFGMYLGPDASSGLRAYSFGPLMDTMVYDGDHTYLWDSHGRLVGKSQNPNGQKAIVYDPYKFFQHGLGLVHNLAFSGSDKDISYRVSLSHSDQGGVIPLSRFKKTGISLNTDYRFTPQFSISSAVTYVYDFANRPQQGSNLNGVMLGLLRTPPSFDNSAGVTDPTDPRAYMLQDGSGRQRSYRGTGGYDNPYWTVNMNPFTDKTNRVFGNITANYNPFQWLTITERFGGDYYVENQHQIYSKGSSGANAAGMVFEDQVTNQIINNDLFATAHKKFGSDFDASFMIGNNIFDTRYKRLHLQGNGLNFNEFQGINNTQSQTLSLGQSEVRRYAFYSRLSGGYKDYLFLDLTGRLETSSTLPTNHNTYFYPSANLSFIFTQALGIHSNVLSFGKLRASFAQVGKDLDPYSLQTYWVRASAGDGWTNGITFPFNGLTGFQKSTVLGNNNLKAEKTSQYEVGTELHFWGDRVNIDYTYYHYKSSNLLNQVSIANSSGYGAIYLNAADMENNGHEVTVDLIPVKVKDFTWDLVVNWATNQNKVLKLGPGIDRLDFNGFAGIFVSALVGKPYGIIYGTGYVHQVPGDVKSPLIIDDQGSPGDGQYGLPIIANDLEYLGNPNPKWTGSIGNTFTWKGFSLYVLFEARQKYQMWNGTWGAMTNFGVSKNTENRYTQYVFPGIQGHLDNNGNVITTGKPNDISVTLDENYYTGVGSGFAVNEPYVQDASWVRLREASLGYTFDGHKLFKQAHPPFESITVSVVGRNLWLHTKYTGVDPETSLFGSQVAQGFDYFNNPGVKTWGVNLNVRF</sequence>
<evidence type="ECO:0000256" key="8">
    <source>
        <dbReference type="ARBA" id="ARBA00023077"/>
    </source>
</evidence>
<comment type="subcellular location">
    <subcellularLocation>
        <location evidence="1 11">Cell outer membrane</location>
        <topology evidence="1 11">Multi-pass membrane protein</topology>
    </subcellularLocation>
</comment>
<dbReference type="InterPro" id="IPR036942">
    <property type="entry name" value="Beta-barrel_TonB_sf"/>
</dbReference>
<dbReference type="Gene3D" id="2.170.130.10">
    <property type="entry name" value="TonB-dependent receptor, plug domain"/>
    <property type="match status" value="1"/>
</dbReference>
<dbReference type="Gene3D" id="2.60.40.1120">
    <property type="entry name" value="Carboxypeptidase-like, regulatory domain"/>
    <property type="match status" value="1"/>
</dbReference>
<feature type="chain" id="PRO_5014993539" evidence="13">
    <location>
        <begin position="19"/>
        <end position="1082"/>
    </location>
</feature>
<evidence type="ECO:0000256" key="5">
    <source>
        <dbReference type="ARBA" id="ARBA00022692"/>
    </source>
</evidence>
<dbReference type="SUPFAM" id="SSF49464">
    <property type="entry name" value="Carboxypeptidase regulatory domain-like"/>
    <property type="match status" value="1"/>
</dbReference>
<evidence type="ECO:0000256" key="4">
    <source>
        <dbReference type="ARBA" id="ARBA00022496"/>
    </source>
</evidence>
<comment type="caution">
    <text evidence="16">The sequence shown here is derived from an EMBL/GenBank/DDBJ whole genome shotgun (WGS) entry which is preliminary data.</text>
</comment>
<dbReference type="RefSeq" id="WP_100314877.1">
    <property type="nucleotide sequence ID" value="NZ_PGFG01000001.1"/>
</dbReference>
<dbReference type="Proteomes" id="UP000230000">
    <property type="component" value="Unassembled WGS sequence"/>
</dbReference>
<keyword evidence="17" id="KW-1185">Reference proteome</keyword>
<evidence type="ECO:0000256" key="3">
    <source>
        <dbReference type="ARBA" id="ARBA00022452"/>
    </source>
</evidence>
<evidence type="ECO:0000259" key="14">
    <source>
        <dbReference type="Pfam" id="PF00593"/>
    </source>
</evidence>
<dbReference type="SUPFAM" id="SSF56935">
    <property type="entry name" value="Porins"/>
    <property type="match status" value="1"/>
</dbReference>
<organism evidence="16 17">
    <name type="scientific">Thermoflavifilum aggregans</name>
    <dbReference type="NCBI Taxonomy" id="454188"/>
    <lineage>
        <taxon>Bacteria</taxon>
        <taxon>Pseudomonadati</taxon>
        <taxon>Bacteroidota</taxon>
        <taxon>Chitinophagia</taxon>
        <taxon>Chitinophagales</taxon>
        <taxon>Chitinophagaceae</taxon>
        <taxon>Thermoflavifilum</taxon>
    </lineage>
</organism>
<dbReference type="InterPro" id="IPR000531">
    <property type="entry name" value="Beta-barrel_TonB"/>
</dbReference>
<dbReference type="InterPro" id="IPR023997">
    <property type="entry name" value="TonB-dep_OMP_SusC/RagA_CS"/>
</dbReference>
<dbReference type="InterPro" id="IPR008969">
    <property type="entry name" value="CarboxyPept-like_regulatory"/>
</dbReference>
<dbReference type="NCBIfam" id="TIGR04057">
    <property type="entry name" value="SusC_RagA_signa"/>
    <property type="match status" value="1"/>
</dbReference>
<dbReference type="InterPro" id="IPR037066">
    <property type="entry name" value="Plug_dom_sf"/>
</dbReference>
<keyword evidence="10 11" id="KW-0998">Cell outer membrane</keyword>
<keyword evidence="9 11" id="KW-0472">Membrane</keyword>
<keyword evidence="2 11" id="KW-0813">Transport</keyword>
<dbReference type="Pfam" id="PF00593">
    <property type="entry name" value="TonB_dep_Rec_b-barrel"/>
    <property type="match status" value="1"/>
</dbReference>
<dbReference type="Pfam" id="PF13715">
    <property type="entry name" value="CarbopepD_reg_2"/>
    <property type="match status" value="1"/>
</dbReference>
<evidence type="ECO:0000256" key="12">
    <source>
        <dbReference type="RuleBase" id="RU003357"/>
    </source>
</evidence>
<proteinExistence type="inferred from homology"/>
<keyword evidence="4" id="KW-0410">Iron transport</keyword>
<keyword evidence="8 12" id="KW-0798">TonB box</keyword>
<evidence type="ECO:0000256" key="2">
    <source>
        <dbReference type="ARBA" id="ARBA00022448"/>
    </source>
</evidence>
<evidence type="ECO:0000256" key="11">
    <source>
        <dbReference type="PROSITE-ProRule" id="PRU01360"/>
    </source>
</evidence>
<keyword evidence="13" id="KW-0732">Signal</keyword>
<dbReference type="Pfam" id="PF07715">
    <property type="entry name" value="Plug"/>
    <property type="match status" value="1"/>
</dbReference>
<feature type="domain" description="TonB-dependent receptor plug" evidence="15">
    <location>
        <begin position="114"/>
        <end position="240"/>
    </location>
</feature>
<dbReference type="InterPro" id="IPR012910">
    <property type="entry name" value="Plug_dom"/>
</dbReference>
<evidence type="ECO:0000256" key="13">
    <source>
        <dbReference type="SAM" id="SignalP"/>
    </source>
</evidence>
<dbReference type="OrthoDB" id="609136at2"/>
<dbReference type="EMBL" id="PGFG01000001">
    <property type="protein sequence ID" value="PJJ76385.1"/>
    <property type="molecule type" value="Genomic_DNA"/>
</dbReference>
<evidence type="ECO:0000256" key="6">
    <source>
        <dbReference type="ARBA" id="ARBA00023004"/>
    </source>
</evidence>
<dbReference type="InterPro" id="IPR023996">
    <property type="entry name" value="TonB-dep_OMP_SusC/RagA"/>
</dbReference>
<evidence type="ECO:0000313" key="17">
    <source>
        <dbReference type="Proteomes" id="UP000230000"/>
    </source>
</evidence>
<dbReference type="Gene3D" id="2.40.170.20">
    <property type="entry name" value="TonB-dependent receptor, beta-barrel domain"/>
    <property type="match status" value="1"/>
</dbReference>
<reference evidence="16 17" key="1">
    <citation type="submission" date="2017-11" db="EMBL/GenBank/DDBJ databases">
        <title>Genomic Encyclopedia of Archaeal and Bacterial Type Strains, Phase II (KMG-II): From Individual Species to Whole Genera.</title>
        <authorList>
            <person name="Goeker M."/>
        </authorList>
    </citation>
    <scope>NUCLEOTIDE SEQUENCE [LARGE SCALE GENOMIC DNA]</scope>
    <source>
        <strain evidence="16 17">DSM 27268</strain>
    </source>
</reference>
<comment type="similarity">
    <text evidence="11 12">Belongs to the TonB-dependent receptor family.</text>
</comment>
<dbReference type="GO" id="GO:0006826">
    <property type="term" value="P:iron ion transport"/>
    <property type="evidence" value="ECO:0007669"/>
    <property type="project" value="UniProtKB-KW"/>
</dbReference>
<evidence type="ECO:0000256" key="9">
    <source>
        <dbReference type="ARBA" id="ARBA00023136"/>
    </source>
</evidence>
<name>A0A2M9CWY1_9BACT</name>
<evidence type="ECO:0000256" key="1">
    <source>
        <dbReference type="ARBA" id="ARBA00004571"/>
    </source>
</evidence>
<keyword evidence="5 11" id="KW-0812">Transmembrane</keyword>
<dbReference type="GO" id="GO:0009279">
    <property type="term" value="C:cell outer membrane"/>
    <property type="evidence" value="ECO:0007669"/>
    <property type="project" value="UniProtKB-SubCell"/>
</dbReference>
<accession>A0A2M9CWY1</accession>
<feature type="signal peptide" evidence="13">
    <location>
        <begin position="1"/>
        <end position="18"/>
    </location>
</feature>
<feature type="domain" description="TonB-dependent receptor-like beta-barrel" evidence="14">
    <location>
        <begin position="452"/>
        <end position="1017"/>
    </location>
</feature>
<evidence type="ECO:0000256" key="7">
    <source>
        <dbReference type="ARBA" id="ARBA00023065"/>
    </source>
</evidence>
<keyword evidence="7" id="KW-0406">Ion transport</keyword>
<protein>
    <submittedName>
        <fullName evidence="16">TonB-linked SusC/RagA family outer membrane protein</fullName>
    </submittedName>
</protein>
<dbReference type="NCBIfam" id="TIGR04056">
    <property type="entry name" value="OMP_RagA_SusC"/>
    <property type="match status" value="1"/>
</dbReference>
<gene>
    <name evidence="16" type="ORF">BXY57_1999</name>
</gene>
<dbReference type="PROSITE" id="PS52016">
    <property type="entry name" value="TONB_DEPENDENT_REC_3"/>
    <property type="match status" value="1"/>
</dbReference>
<evidence type="ECO:0000313" key="16">
    <source>
        <dbReference type="EMBL" id="PJJ76385.1"/>
    </source>
</evidence>
<dbReference type="PANTHER" id="PTHR32552:SF81">
    <property type="entry name" value="TONB-DEPENDENT OUTER MEMBRANE RECEPTOR"/>
    <property type="match status" value="1"/>
</dbReference>
<dbReference type="InterPro" id="IPR039426">
    <property type="entry name" value="TonB-dep_rcpt-like"/>
</dbReference>
<evidence type="ECO:0000259" key="15">
    <source>
        <dbReference type="Pfam" id="PF07715"/>
    </source>
</evidence>